<name>A0ABT7PBI0_9BACT</name>
<evidence type="ECO:0000313" key="1">
    <source>
        <dbReference type="EMBL" id="MDM4013806.1"/>
    </source>
</evidence>
<organism evidence="1 2">
    <name type="scientific">Roseiconus lacunae</name>
    <dbReference type="NCBI Taxonomy" id="2605694"/>
    <lineage>
        <taxon>Bacteria</taxon>
        <taxon>Pseudomonadati</taxon>
        <taxon>Planctomycetota</taxon>
        <taxon>Planctomycetia</taxon>
        <taxon>Pirellulales</taxon>
        <taxon>Pirellulaceae</taxon>
        <taxon>Roseiconus</taxon>
    </lineage>
</organism>
<evidence type="ECO:0000313" key="2">
    <source>
        <dbReference type="Proteomes" id="UP001239462"/>
    </source>
</evidence>
<protein>
    <recommendedName>
        <fullName evidence="3">DUF177 domain-containing protein</fullName>
    </recommendedName>
</protein>
<dbReference type="Proteomes" id="UP001239462">
    <property type="component" value="Unassembled WGS sequence"/>
</dbReference>
<comment type="caution">
    <text evidence="1">The sequence shown here is derived from an EMBL/GenBank/DDBJ whole genome shotgun (WGS) entry which is preliminary data.</text>
</comment>
<reference evidence="1 2" key="1">
    <citation type="submission" date="2023-06" db="EMBL/GenBank/DDBJ databases">
        <title>Roseiconus lacunae JC819 isolated from Gulf of Mannar region, Tamil Nadu.</title>
        <authorList>
            <person name="Pk S."/>
            <person name="Ch S."/>
            <person name="Ch V.R."/>
        </authorList>
    </citation>
    <scope>NUCLEOTIDE SEQUENCE [LARGE SCALE GENOMIC DNA]</scope>
    <source>
        <strain evidence="1 2">JC819</strain>
    </source>
</reference>
<accession>A0ABT7PBI0</accession>
<evidence type="ECO:0008006" key="3">
    <source>
        <dbReference type="Google" id="ProtNLM"/>
    </source>
</evidence>
<dbReference type="EMBL" id="JASZZN010000001">
    <property type="protein sequence ID" value="MDM4013806.1"/>
    <property type="molecule type" value="Genomic_DNA"/>
</dbReference>
<keyword evidence="2" id="KW-1185">Reference proteome</keyword>
<gene>
    <name evidence="1" type="ORF">QTN89_00085</name>
</gene>
<proteinExistence type="predicted"/>
<sequence length="175" mass="19327">MNLQFDIVSTPIECERLRESIRLAAERFDAGGTSDGRQPDVTSNESDGRLRLSLRAGETASDDCVDLDGLIEFLRHLATAVEGETVRWTIGHQLESSLGSFDERGVGTDLAIELSTAFTVAETLSDMMVDGEYQEDAFAGDDPVLPEGVVSLQDEDDWNSLESFEETFQRFPELD</sequence>
<dbReference type="RefSeq" id="WP_230777557.1">
    <property type="nucleotide sequence ID" value="NZ_CP141221.1"/>
</dbReference>